<evidence type="ECO:0000313" key="3">
    <source>
        <dbReference type="Proteomes" id="UP000030170"/>
    </source>
</evidence>
<dbReference type="EMBL" id="JJML01000026">
    <property type="protein sequence ID" value="KGF72458.1"/>
    <property type="molecule type" value="Genomic_DNA"/>
</dbReference>
<comment type="caution">
    <text evidence="2">The sequence shown here is derived from an EMBL/GenBank/DDBJ whole genome shotgun (WGS) entry which is preliminary data.</text>
</comment>
<proteinExistence type="predicted"/>
<feature type="region of interest" description="Disordered" evidence="1">
    <location>
        <begin position="1"/>
        <end position="34"/>
    </location>
</feature>
<name>A0A098TNP6_9CYAN</name>
<evidence type="ECO:0000313" key="2">
    <source>
        <dbReference type="EMBL" id="KGF72458.1"/>
    </source>
</evidence>
<dbReference type="AlphaFoldDB" id="A0A098TNP6"/>
<reference evidence="2 3" key="1">
    <citation type="journal article" date="2014" name="Mol. Ecol.">
        <title>Evolution of Synechococcus.</title>
        <authorList>
            <person name="Dvorak P."/>
            <person name="Casamatta D."/>
            <person name="Hasler P."/>
            <person name="Poulickova A."/>
            <person name="Ondrej V."/>
            <person name="Sanges R."/>
        </authorList>
    </citation>
    <scope>NUCLEOTIDE SEQUENCE [LARGE SCALE GENOMIC DNA]</scope>
    <source>
        <strain evidence="2 3">CAUP A 1101</strain>
    </source>
</reference>
<accession>A0A098TNP6</accession>
<gene>
    <name evidence="2" type="ORF">DO97_08820</name>
</gene>
<keyword evidence="3" id="KW-1185">Reference proteome</keyword>
<protein>
    <submittedName>
        <fullName evidence="2">Uncharacterized protein</fullName>
    </submittedName>
</protein>
<dbReference type="Proteomes" id="UP000030170">
    <property type="component" value="Unassembled WGS sequence"/>
</dbReference>
<evidence type="ECO:0000256" key="1">
    <source>
        <dbReference type="SAM" id="MobiDB-lite"/>
    </source>
</evidence>
<sequence>MQLLQNMKKALRRTPKEWGCPPRDRHPTPQKSVKLRIQPDADSRKLGAAELTVMESHDEASNFD</sequence>
<organism evidence="2 3">
    <name type="scientific">Neosynechococcus sphagnicola sy1</name>
    <dbReference type="NCBI Taxonomy" id="1497020"/>
    <lineage>
        <taxon>Bacteria</taxon>
        <taxon>Bacillati</taxon>
        <taxon>Cyanobacteriota</taxon>
        <taxon>Cyanophyceae</taxon>
        <taxon>Neosynechococcales</taxon>
        <taxon>Neosynechococcaceae</taxon>
        <taxon>Neosynechococcus</taxon>
    </lineage>
</organism>